<reference evidence="2" key="1">
    <citation type="journal article" date="2019" name="Int. J. Syst. Evol. Microbiol.">
        <title>The Global Catalogue of Microorganisms (GCM) 10K type strain sequencing project: providing services to taxonomists for standard genome sequencing and annotation.</title>
        <authorList>
            <consortium name="The Broad Institute Genomics Platform"/>
            <consortium name="The Broad Institute Genome Sequencing Center for Infectious Disease"/>
            <person name="Wu L."/>
            <person name="Ma J."/>
        </authorList>
    </citation>
    <scope>NUCLEOTIDE SEQUENCE [LARGE SCALE GENOMIC DNA]</scope>
    <source>
        <strain evidence="2">JCM 11650</strain>
    </source>
</reference>
<dbReference type="Proteomes" id="UP001595967">
    <property type="component" value="Unassembled WGS sequence"/>
</dbReference>
<dbReference type="Gene3D" id="1.10.3210.10">
    <property type="entry name" value="Hypothetical protein af1432"/>
    <property type="match status" value="1"/>
</dbReference>
<dbReference type="EC" id="3.1.4.-" evidence="1"/>
<organism evidence="1 2">
    <name type="scientific">Comamonas nitrativorans</name>
    <dbReference type="NCBI Taxonomy" id="108437"/>
    <lineage>
        <taxon>Bacteria</taxon>
        <taxon>Pseudomonadati</taxon>
        <taxon>Pseudomonadota</taxon>
        <taxon>Betaproteobacteria</taxon>
        <taxon>Burkholderiales</taxon>
        <taxon>Comamonadaceae</taxon>
        <taxon>Comamonas</taxon>
    </lineage>
</organism>
<name>A0ABV9GW93_9BURK</name>
<dbReference type="RefSeq" id="WP_377724600.1">
    <property type="nucleotide sequence ID" value="NZ_JBHSEW010000003.1"/>
</dbReference>
<dbReference type="GO" id="GO:0016787">
    <property type="term" value="F:hydrolase activity"/>
    <property type="evidence" value="ECO:0007669"/>
    <property type="project" value="UniProtKB-KW"/>
</dbReference>
<gene>
    <name evidence="1" type="ORF">ACFO3A_05230</name>
</gene>
<dbReference type="SUPFAM" id="SSF109604">
    <property type="entry name" value="HD-domain/PDEase-like"/>
    <property type="match status" value="1"/>
</dbReference>
<evidence type="ECO:0000313" key="1">
    <source>
        <dbReference type="EMBL" id="MFC4621612.1"/>
    </source>
</evidence>
<proteinExistence type="predicted"/>
<accession>A0ABV9GW93</accession>
<evidence type="ECO:0000313" key="2">
    <source>
        <dbReference type="Proteomes" id="UP001595967"/>
    </source>
</evidence>
<protein>
    <submittedName>
        <fullName evidence="1">HD-GYP domain-containing protein</fullName>
        <ecNumber evidence="1">3.1.4.-</ecNumber>
    </submittedName>
</protein>
<keyword evidence="2" id="KW-1185">Reference proteome</keyword>
<keyword evidence="1" id="KW-0378">Hydrolase</keyword>
<dbReference type="EMBL" id="JBHSEW010000003">
    <property type="protein sequence ID" value="MFC4621612.1"/>
    <property type="molecule type" value="Genomic_DNA"/>
</dbReference>
<sequence>MKLLELDISSIPFGQPIPFALRGVGGVLLAGKGFVIRSQEDLKSLLLRGHTLYVDTDESGDAYRAYLAQLQAMLHSDTKLGDIAETTLQAKSKQEQEEEQSPHPRWKDWQLHWTQLMRQPDPQTFAPRFGHMFAALANYSQKNPDAALLALVQLSAEEVRFYSVTHGMLVAVITMLVARETLRWPNEQVHTLGRAALTMNIAMAQLQDDLAQQRSPLSAEQAKIIDHHSEMSVHQLQALGVHDPLWLEAIKFHHYRDPGRLTEKSPGRQMARLIQRADIFGARIAPRVGREPMSVTSAMQACYYDETKAVDETGAALVKTLGIYPPGAWVYLASGEAGVVIRRSQHAATPRVAVFLNREGMPCDPISRDTAVPAHKITGAVAHRDVRVSVPLERLLAL</sequence>
<comment type="caution">
    <text evidence="1">The sequence shown here is derived from an EMBL/GenBank/DDBJ whole genome shotgun (WGS) entry which is preliminary data.</text>
</comment>